<evidence type="ECO:0000256" key="2">
    <source>
        <dbReference type="ARBA" id="ARBA00022723"/>
    </source>
</evidence>
<keyword evidence="8" id="KW-1185">Reference proteome</keyword>
<dbReference type="NCBIfam" id="NF033105">
    <property type="entry name" value="bla_subclass_B3"/>
    <property type="match status" value="1"/>
</dbReference>
<feature type="chain" id="PRO_5046148605" evidence="5">
    <location>
        <begin position="26"/>
        <end position="294"/>
    </location>
</feature>
<dbReference type="SUPFAM" id="SSF56281">
    <property type="entry name" value="Metallo-hydrolase/oxidoreductase"/>
    <property type="match status" value="1"/>
</dbReference>
<proteinExistence type="predicted"/>
<gene>
    <name evidence="7" type="primary">bla</name>
    <name evidence="7" type="ORF">JI741_23485</name>
</gene>
<dbReference type="InterPro" id="IPR051453">
    <property type="entry name" value="MBL_Glyoxalase_II"/>
</dbReference>
<organism evidence="7 8">
    <name type="scientific">Chryseolinea lacunae</name>
    <dbReference type="NCBI Taxonomy" id="2801331"/>
    <lineage>
        <taxon>Bacteria</taxon>
        <taxon>Pseudomonadati</taxon>
        <taxon>Bacteroidota</taxon>
        <taxon>Cytophagia</taxon>
        <taxon>Cytophagales</taxon>
        <taxon>Fulvivirgaceae</taxon>
        <taxon>Chryseolinea</taxon>
    </lineage>
</organism>
<keyword evidence="4" id="KW-0862">Zinc</keyword>
<sequence length="294" mass="32710">MIILRTLTRAALIACLLMISVFAIAQKTIQPPFMQKEWSQDYEPFRLVGNVYYVGTYDLASYFITTPKGHILINTGLAESAEMIRAHVEKLGFKFKDIKILLATHTHYDHVGAMAAIKKKTGATMMVHEKDASALADGGNSDFLFGGKGSTFQPVKAERLLHDRDTVSLGGTSIVMLHHPGHTPGASSFLLNTRDEKRSYRLLIANMPSVLDETNLAGMSTYPDVGKDYAYTMEVMPALQFDVWVASHASQFGLHDKRKPGDGYRPEVFADQKGYDETMARLKANYLKRRDGGK</sequence>
<evidence type="ECO:0000313" key="8">
    <source>
        <dbReference type="Proteomes" id="UP000613030"/>
    </source>
</evidence>
<dbReference type="EMBL" id="JAERRB010000010">
    <property type="protein sequence ID" value="MBL0744214.1"/>
    <property type="molecule type" value="Genomic_DNA"/>
</dbReference>
<dbReference type="NCBIfam" id="NF012229">
    <property type="entry name" value="bla_class_B_core"/>
    <property type="match status" value="1"/>
</dbReference>
<evidence type="ECO:0000256" key="3">
    <source>
        <dbReference type="ARBA" id="ARBA00022801"/>
    </source>
</evidence>
<protein>
    <submittedName>
        <fullName evidence="7">Subclass B3 metallo-beta-lactamase</fullName>
    </submittedName>
</protein>
<dbReference type="Gene3D" id="3.60.15.10">
    <property type="entry name" value="Ribonuclease Z/Hydroxyacylglutathione hydrolase-like"/>
    <property type="match status" value="1"/>
</dbReference>
<evidence type="ECO:0000256" key="1">
    <source>
        <dbReference type="ARBA" id="ARBA00001947"/>
    </source>
</evidence>
<keyword evidence="5" id="KW-0732">Signal</keyword>
<dbReference type="SMART" id="SM00849">
    <property type="entry name" value="Lactamase_B"/>
    <property type="match status" value="1"/>
</dbReference>
<accession>A0ABS1KXW0</accession>
<keyword evidence="3" id="KW-0378">Hydrolase</keyword>
<dbReference type="Pfam" id="PF00753">
    <property type="entry name" value="Lactamase_B"/>
    <property type="match status" value="1"/>
</dbReference>
<dbReference type="PANTHER" id="PTHR46233">
    <property type="entry name" value="HYDROXYACYLGLUTATHIONE HYDROLASE GLOC"/>
    <property type="match status" value="1"/>
</dbReference>
<dbReference type="InterPro" id="IPR001279">
    <property type="entry name" value="Metallo-B-lactamas"/>
</dbReference>
<feature type="signal peptide" evidence="5">
    <location>
        <begin position="1"/>
        <end position="25"/>
    </location>
</feature>
<name>A0ABS1KXW0_9BACT</name>
<dbReference type="Proteomes" id="UP000613030">
    <property type="component" value="Unassembled WGS sequence"/>
</dbReference>
<evidence type="ECO:0000259" key="6">
    <source>
        <dbReference type="SMART" id="SM00849"/>
    </source>
</evidence>
<feature type="domain" description="Metallo-beta-lactamase" evidence="6">
    <location>
        <begin position="58"/>
        <end position="248"/>
    </location>
</feature>
<evidence type="ECO:0000256" key="4">
    <source>
        <dbReference type="ARBA" id="ARBA00022833"/>
    </source>
</evidence>
<comment type="cofactor">
    <cofactor evidence="1">
        <name>Zn(2+)</name>
        <dbReference type="ChEBI" id="CHEBI:29105"/>
    </cofactor>
</comment>
<evidence type="ECO:0000256" key="5">
    <source>
        <dbReference type="SAM" id="SignalP"/>
    </source>
</evidence>
<keyword evidence="2" id="KW-0479">Metal-binding</keyword>
<comment type="caution">
    <text evidence="7">The sequence shown here is derived from an EMBL/GenBank/DDBJ whole genome shotgun (WGS) entry which is preliminary data.</text>
</comment>
<dbReference type="InterPro" id="IPR036866">
    <property type="entry name" value="RibonucZ/Hydroxyglut_hydro"/>
</dbReference>
<evidence type="ECO:0000313" key="7">
    <source>
        <dbReference type="EMBL" id="MBL0744214.1"/>
    </source>
</evidence>
<dbReference type="PANTHER" id="PTHR46233:SF3">
    <property type="entry name" value="HYDROXYACYLGLUTATHIONE HYDROLASE GLOC"/>
    <property type="match status" value="1"/>
</dbReference>
<reference evidence="7 8" key="1">
    <citation type="submission" date="2021-01" db="EMBL/GenBank/DDBJ databases">
        <title>Chryseolinea sp. Jin1 Genome sequencing and assembly.</title>
        <authorList>
            <person name="Kim I."/>
        </authorList>
    </citation>
    <scope>NUCLEOTIDE SEQUENCE [LARGE SCALE GENOMIC DNA]</scope>
    <source>
        <strain evidence="7 8">Jin1</strain>
    </source>
</reference>